<sequence>MKLKSTSTPTKFEYHNLTAFLIRWLILLSRNRYIHRMYSHLRNIHLPSAKTLATIHYIYYMLRYTSNCSSSCPQKCVGFTAHSMGGFREIEGHEIASKMANVTGSACHPRQKYRNLYLSR</sequence>
<protein>
    <submittedName>
        <fullName evidence="1">Uncharacterized protein</fullName>
    </submittedName>
</protein>
<name>A0A9J5XNW0_SOLCO</name>
<proteinExistence type="predicted"/>
<keyword evidence="2" id="KW-1185">Reference proteome</keyword>
<organism evidence="1 2">
    <name type="scientific">Solanum commersonii</name>
    <name type="common">Commerson's wild potato</name>
    <name type="synonym">Commerson's nightshade</name>
    <dbReference type="NCBI Taxonomy" id="4109"/>
    <lineage>
        <taxon>Eukaryota</taxon>
        <taxon>Viridiplantae</taxon>
        <taxon>Streptophyta</taxon>
        <taxon>Embryophyta</taxon>
        <taxon>Tracheophyta</taxon>
        <taxon>Spermatophyta</taxon>
        <taxon>Magnoliopsida</taxon>
        <taxon>eudicotyledons</taxon>
        <taxon>Gunneridae</taxon>
        <taxon>Pentapetalae</taxon>
        <taxon>asterids</taxon>
        <taxon>lamiids</taxon>
        <taxon>Solanales</taxon>
        <taxon>Solanaceae</taxon>
        <taxon>Solanoideae</taxon>
        <taxon>Solaneae</taxon>
        <taxon>Solanum</taxon>
    </lineage>
</organism>
<dbReference type="EMBL" id="JACXVP010000008">
    <property type="protein sequence ID" value="KAG5589506.1"/>
    <property type="molecule type" value="Genomic_DNA"/>
</dbReference>
<dbReference type="Proteomes" id="UP000824120">
    <property type="component" value="Chromosome 8"/>
</dbReference>
<reference evidence="1 2" key="1">
    <citation type="submission" date="2020-09" db="EMBL/GenBank/DDBJ databases">
        <title>De no assembly of potato wild relative species, Solanum commersonii.</title>
        <authorList>
            <person name="Cho K."/>
        </authorList>
    </citation>
    <scope>NUCLEOTIDE SEQUENCE [LARGE SCALE GENOMIC DNA]</scope>
    <source>
        <strain evidence="1">LZ3.2</strain>
        <tissue evidence="1">Leaf</tissue>
    </source>
</reference>
<accession>A0A9J5XNW0</accession>
<evidence type="ECO:0000313" key="1">
    <source>
        <dbReference type="EMBL" id="KAG5589506.1"/>
    </source>
</evidence>
<comment type="caution">
    <text evidence="1">The sequence shown here is derived from an EMBL/GenBank/DDBJ whole genome shotgun (WGS) entry which is preliminary data.</text>
</comment>
<dbReference type="AlphaFoldDB" id="A0A9J5XNW0"/>
<gene>
    <name evidence="1" type="ORF">H5410_040020</name>
</gene>
<evidence type="ECO:0000313" key="2">
    <source>
        <dbReference type="Proteomes" id="UP000824120"/>
    </source>
</evidence>